<protein>
    <submittedName>
        <fullName evidence="9">NADP-dependent alcohol dehydrogenase, putative</fullName>
        <ecNumber evidence="9">1.1.1.14</ecNumber>
    </submittedName>
</protein>
<organism evidence="9 10">
    <name type="scientific">Entamoeba invadens IP1</name>
    <dbReference type="NCBI Taxonomy" id="370355"/>
    <lineage>
        <taxon>Eukaryota</taxon>
        <taxon>Amoebozoa</taxon>
        <taxon>Evosea</taxon>
        <taxon>Archamoebae</taxon>
        <taxon>Mastigamoebida</taxon>
        <taxon>Entamoebidae</taxon>
        <taxon>Entamoeba</taxon>
    </lineage>
</organism>
<keyword evidence="5 9" id="KW-0560">Oxidoreductase</keyword>
<evidence type="ECO:0000256" key="6">
    <source>
        <dbReference type="RuleBase" id="RU361277"/>
    </source>
</evidence>
<dbReference type="PANTHER" id="PTHR42813:SF4">
    <property type="entry name" value="NADP-DEPENDENT ISOPROPANOL DEHYDROGENASE"/>
    <property type="match status" value="1"/>
</dbReference>
<proteinExistence type="inferred from homology"/>
<dbReference type="VEuPathDB" id="AmoebaDB:EIN_064810"/>
<evidence type="ECO:0000256" key="5">
    <source>
        <dbReference type="ARBA" id="ARBA00023002"/>
    </source>
</evidence>
<dbReference type="CDD" id="cd05278">
    <property type="entry name" value="FDH_like"/>
    <property type="match status" value="1"/>
</dbReference>
<reference evidence="9 10" key="1">
    <citation type="submission" date="2012-10" db="EMBL/GenBank/DDBJ databases">
        <authorList>
            <person name="Zafar N."/>
            <person name="Inman J."/>
            <person name="Hall N."/>
            <person name="Lorenzi H."/>
            <person name="Caler E."/>
        </authorList>
    </citation>
    <scope>NUCLEOTIDE SEQUENCE [LARGE SCALE GENOMIC DNA]</scope>
    <source>
        <strain evidence="9 10">IP1</strain>
    </source>
</reference>
<dbReference type="InterPro" id="IPR011032">
    <property type="entry name" value="GroES-like_sf"/>
</dbReference>
<comment type="cofactor">
    <cofactor evidence="1 6">
        <name>Zn(2+)</name>
        <dbReference type="ChEBI" id="CHEBI:29105"/>
    </cofactor>
</comment>
<feature type="domain" description="Alcohol dehydrogenase-like N-terminal" evidence="8">
    <location>
        <begin position="23"/>
        <end position="125"/>
    </location>
</feature>
<evidence type="ECO:0000256" key="2">
    <source>
        <dbReference type="ARBA" id="ARBA00008072"/>
    </source>
</evidence>
<dbReference type="RefSeq" id="XP_004183592.1">
    <property type="nucleotide sequence ID" value="XM_004183544.1"/>
</dbReference>
<dbReference type="GO" id="GO:0003939">
    <property type="term" value="F:L-iditol 2-dehydrogenase (NAD+) activity"/>
    <property type="evidence" value="ECO:0007669"/>
    <property type="project" value="UniProtKB-EC"/>
</dbReference>
<dbReference type="InterPro" id="IPR036291">
    <property type="entry name" value="NAD(P)-bd_dom_sf"/>
</dbReference>
<evidence type="ECO:0000256" key="4">
    <source>
        <dbReference type="ARBA" id="ARBA00022833"/>
    </source>
</evidence>
<dbReference type="GO" id="GO:0008270">
    <property type="term" value="F:zinc ion binding"/>
    <property type="evidence" value="ECO:0007669"/>
    <property type="project" value="InterPro"/>
</dbReference>
<dbReference type="PANTHER" id="PTHR42813">
    <property type="entry name" value="ZINC-TYPE ALCOHOL DEHYDROGENASE-LIKE"/>
    <property type="match status" value="1"/>
</dbReference>
<dbReference type="Gene3D" id="3.40.50.720">
    <property type="entry name" value="NAD(P)-binding Rossmann-like Domain"/>
    <property type="match status" value="1"/>
</dbReference>
<dbReference type="KEGG" id="eiv:EIN_064810"/>
<keyword evidence="10" id="KW-1185">Reference proteome</keyword>
<dbReference type="Pfam" id="PF00107">
    <property type="entry name" value="ADH_zinc_N"/>
    <property type="match status" value="1"/>
</dbReference>
<dbReference type="SUPFAM" id="SSF50129">
    <property type="entry name" value="GroES-like"/>
    <property type="match status" value="1"/>
</dbReference>
<dbReference type="Proteomes" id="UP000014680">
    <property type="component" value="Unassembled WGS sequence"/>
</dbReference>
<dbReference type="PROSITE" id="PS00059">
    <property type="entry name" value="ADH_ZINC"/>
    <property type="match status" value="1"/>
</dbReference>
<evidence type="ECO:0000259" key="7">
    <source>
        <dbReference type="Pfam" id="PF00107"/>
    </source>
</evidence>
<sequence length="341" mass="37841">MRGFAWRNGTTLISVEKPGIQAETDVIVKMHYASICGSDLHIIKGKVPRAKEGVILGHEGVGEIVAVGGAVKRFTVGDLVSINCITHCGQCWYCTHGYINNCENGGWELGCRQNGTFGEYVRVMHGDHSLNKVQKGFELDCLFVGDILSSGFFGCELGEVKKNDFVAVIGCGPVGMCSMLMAKMLGAKVVGIDIKDENLAFAKREDFADFTFNPRQCNVEEEIKKLNFGRGVDCVIENAGSDDSFEMAWKIARPNGVVSLVAMYESDQKFQLPLMYGKNLIFKTGGVDATHCDDLIKMIEERRVSTMKLITHRFKFDDFDAAMKLFMDKPEFCIKVCIDFQ</sequence>
<evidence type="ECO:0000256" key="1">
    <source>
        <dbReference type="ARBA" id="ARBA00001947"/>
    </source>
</evidence>
<evidence type="ECO:0000256" key="3">
    <source>
        <dbReference type="ARBA" id="ARBA00022723"/>
    </source>
</evidence>
<dbReference type="EMBL" id="KB207140">
    <property type="protein sequence ID" value="ELP84246.1"/>
    <property type="molecule type" value="Genomic_DNA"/>
</dbReference>
<evidence type="ECO:0000313" key="10">
    <source>
        <dbReference type="Proteomes" id="UP000014680"/>
    </source>
</evidence>
<dbReference type="SUPFAM" id="SSF51735">
    <property type="entry name" value="NAD(P)-binding Rossmann-fold domains"/>
    <property type="match status" value="1"/>
</dbReference>
<dbReference type="EC" id="1.1.1.14" evidence="9"/>
<comment type="similarity">
    <text evidence="2 6">Belongs to the zinc-containing alcohol dehydrogenase family.</text>
</comment>
<dbReference type="OMA" id="CERQTQP"/>
<dbReference type="OrthoDB" id="256333at2759"/>
<evidence type="ECO:0000313" key="9">
    <source>
        <dbReference type="EMBL" id="ELP84246.1"/>
    </source>
</evidence>
<name>A0A0A1TVA4_ENTIV</name>
<dbReference type="Pfam" id="PF08240">
    <property type="entry name" value="ADH_N"/>
    <property type="match status" value="1"/>
</dbReference>
<dbReference type="GeneID" id="14883247"/>
<dbReference type="AlphaFoldDB" id="A0A0A1TVA4"/>
<feature type="domain" description="Alcohol dehydrogenase-like C-terminal" evidence="7">
    <location>
        <begin position="173"/>
        <end position="276"/>
    </location>
</feature>
<dbReference type="InterPro" id="IPR002328">
    <property type="entry name" value="ADH_Zn_CS"/>
</dbReference>
<gene>
    <name evidence="9" type="ORF">EIN_064810</name>
</gene>
<dbReference type="Gene3D" id="3.90.180.10">
    <property type="entry name" value="Medium-chain alcohol dehydrogenases, catalytic domain"/>
    <property type="match status" value="1"/>
</dbReference>
<keyword evidence="3 6" id="KW-0479">Metal-binding</keyword>
<accession>A0A0A1TVA4</accession>
<keyword evidence="4 6" id="KW-0862">Zinc</keyword>
<dbReference type="InterPro" id="IPR013154">
    <property type="entry name" value="ADH-like_N"/>
</dbReference>
<dbReference type="InterPro" id="IPR013149">
    <property type="entry name" value="ADH-like_C"/>
</dbReference>
<evidence type="ECO:0000259" key="8">
    <source>
        <dbReference type="Pfam" id="PF08240"/>
    </source>
</evidence>